<evidence type="ECO:0000256" key="1">
    <source>
        <dbReference type="ARBA" id="ARBA00001933"/>
    </source>
</evidence>
<dbReference type="Pfam" id="PF00155">
    <property type="entry name" value="Aminotran_1_2"/>
    <property type="match status" value="1"/>
</dbReference>
<dbReference type="EMBL" id="CP002582">
    <property type="protein sequence ID" value="ADZ85109.1"/>
    <property type="molecule type" value="Genomic_DNA"/>
</dbReference>
<dbReference type="GO" id="GO:0048472">
    <property type="term" value="F:threonine-phosphate decarboxylase activity"/>
    <property type="evidence" value="ECO:0007669"/>
    <property type="project" value="UniProtKB-EC"/>
</dbReference>
<dbReference type="InterPro" id="IPR004839">
    <property type="entry name" value="Aminotransferase_I/II_large"/>
</dbReference>
<evidence type="ECO:0000256" key="3">
    <source>
        <dbReference type="ARBA" id="ARBA00004953"/>
    </source>
</evidence>
<dbReference type="GO" id="GO:0008483">
    <property type="term" value="F:transaminase activity"/>
    <property type="evidence" value="ECO:0007669"/>
    <property type="project" value="UniProtKB-KW"/>
</dbReference>
<keyword evidence="11" id="KW-0032">Aminotransferase</keyword>
<dbReference type="PANTHER" id="PTHR42885:SF1">
    <property type="entry name" value="THREONINE-PHOSPHATE DECARBOXYLASE"/>
    <property type="match status" value="1"/>
</dbReference>
<keyword evidence="11" id="KW-0808">Transferase</keyword>
<evidence type="ECO:0000256" key="8">
    <source>
        <dbReference type="ARBA" id="ARBA00029996"/>
    </source>
</evidence>
<evidence type="ECO:0000256" key="4">
    <source>
        <dbReference type="ARBA" id="ARBA00012285"/>
    </source>
</evidence>
<reference evidence="11 12" key="1">
    <citation type="journal article" date="2011" name="J. Bacteriol.">
        <title>Complete genome sequence of the cellulose-degrading bacterium Cellulosilyticum lentocellum.</title>
        <authorList>
            <consortium name="US DOE Joint Genome Institute"/>
            <person name="Miller D.A."/>
            <person name="Suen G."/>
            <person name="Bruce D."/>
            <person name="Copeland A."/>
            <person name="Cheng J.F."/>
            <person name="Detter C."/>
            <person name="Goodwin L.A."/>
            <person name="Han C.S."/>
            <person name="Hauser L.J."/>
            <person name="Land M.L."/>
            <person name="Lapidus A."/>
            <person name="Lucas S."/>
            <person name="Meincke L."/>
            <person name="Pitluck S."/>
            <person name="Tapia R."/>
            <person name="Teshima H."/>
            <person name="Woyke T."/>
            <person name="Fox B.G."/>
            <person name="Angert E.R."/>
            <person name="Currie C.R."/>
        </authorList>
    </citation>
    <scope>NUCLEOTIDE SEQUENCE [LARGE SCALE GENOMIC DNA]</scope>
    <source>
        <strain evidence="12">ATCC 49066 / DSM 5427 / NCIMB 11756 / RHM5</strain>
    </source>
</reference>
<sequence length="364" mass="41614">MINLGHGANSAEMAALYGKKQEELIDFSSNINPFMSEHLVNSVQSALKSCQNYPDIHYTKLRQVLSQYLSCEMKQIIPGNGATEIMYLLMKTLGESSRQKEEPFRLGIINPTFSEYERSAKLNGLEIVPFQLKASTEFDLEVEKLKARLHQIDGLFICNPNNPTGNSYSLASIAKQMEEMQKLLIVDETFMEFVEEEAKYSLIPLVQCNNQLIIIKAVTKFFGLPGLRLGYGVTSNKALLRGMYHFKEPWTVNGFAEYLTPVLLEDKVFQKKTKAYFKEERNHLLEALRTLPNIKVYATTTNYILIELKTMTSQELKEQMIIKYNILIRDASNFKGLNKHFIRVAIKGKADNDKLLKAMWEIVG</sequence>
<dbReference type="PANTHER" id="PTHR42885">
    <property type="entry name" value="HISTIDINOL-PHOSPHATE AMINOTRANSFERASE-RELATED"/>
    <property type="match status" value="1"/>
</dbReference>
<organism evidence="11 12">
    <name type="scientific">Cellulosilyticum lentocellum (strain ATCC 49066 / DSM 5427 / NCIMB 11756 / RHM5)</name>
    <name type="common">Clostridium lentocellum</name>
    <dbReference type="NCBI Taxonomy" id="642492"/>
    <lineage>
        <taxon>Bacteria</taxon>
        <taxon>Bacillati</taxon>
        <taxon>Bacillota</taxon>
        <taxon>Clostridia</taxon>
        <taxon>Lachnospirales</taxon>
        <taxon>Cellulosilyticaceae</taxon>
        <taxon>Cellulosilyticum</taxon>
    </lineage>
</organism>
<dbReference type="AlphaFoldDB" id="F2JRS9"/>
<evidence type="ECO:0000256" key="5">
    <source>
        <dbReference type="ARBA" id="ARBA00022573"/>
    </source>
</evidence>
<feature type="domain" description="Aminotransferase class I/classII large" evidence="10">
    <location>
        <begin position="23"/>
        <end position="357"/>
    </location>
</feature>
<comment type="cofactor">
    <cofactor evidence="1">
        <name>pyridoxal 5'-phosphate</name>
        <dbReference type="ChEBI" id="CHEBI:597326"/>
    </cofactor>
</comment>
<dbReference type="HOGENOM" id="CLU_017584_3_2_9"/>
<dbReference type="RefSeq" id="WP_013658385.1">
    <property type="nucleotide sequence ID" value="NC_015275.1"/>
</dbReference>
<dbReference type="STRING" id="642492.Clole_3422"/>
<accession>F2JRS9</accession>
<dbReference type="InterPro" id="IPR015424">
    <property type="entry name" value="PyrdxlP-dep_Trfase"/>
</dbReference>
<comment type="catalytic activity">
    <reaction evidence="9">
        <text>O-phospho-L-threonine + H(+) = (R)-1-aminopropan-2-yl phosphate + CO2</text>
        <dbReference type="Rhea" id="RHEA:11492"/>
        <dbReference type="ChEBI" id="CHEBI:15378"/>
        <dbReference type="ChEBI" id="CHEBI:16526"/>
        <dbReference type="ChEBI" id="CHEBI:58563"/>
        <dbReference type="ChEBI" id="CHEBI:58675"/>
        <dbReference type="EC" id="4.1.1.81"/>
    </reaction>
</comment>
<dbReference type="NCBIfam" id="TIGR01140">
    <property type="entry name" value="L_thr_O3P_dcar"/>
    <property type="match status" value="1"/>
</dbReference>
<name>F2JRS9_CELLD</name>
<gene>
    <name evidence="11" type="ordered locus">Clole_3422</name>
</gene>
<proteinExistence type="predicted"/>
<dbReference type="KEGG" id="cle:Clole_3422"/>
<evidence type="ECO:0000256" key="7">
    <source>
        <dbReference type="ARBA" id="ARBA00023239"/>
    </source>
</evidence>
<dbReference type="Gene3D" id="3.90.1150.10">
    <property type="entry name" value="Aspartate Aminotransferase, domain 1"/>
    <property type="match status" value="1"/>
</dbReference>
<evidence type="ECO:0000259" key="10">
    <source>
        <dbReference type="Pfam" id="PF00155"/>
    </source>
</evidence>
<dbReference type="GO" id="GO:0030170">
    <property type="term" value="F:pyridoxal phosphate binding"/>
    <property type="evidence" value="ECO:0007669"/>
    <property type="project" value="InterPro"/>
</dbReference>
<keyword evidence="5" id="KW-0169">Cobalamin biosynthesis</keyword>
<comment type="pathway">
    <text evidence="3">Cofactor biosynthesis; adenosylcobalamin biosynthesis.</text>
</comment>
<dbReference type="CDD" id="cd00609">
    <property type="entry name" value="AAT_like"/>
    <property type="match status" value="1"/>
</dbReference>
<evidence type="ECO:0000256" key="2">
    <source>
        <dbReference type="ARBA" id="ARBA00003444"/>
    </source>
</evidence>
<dbReference type="InterPro" id="IPR015422">
    <property type="entry name" value="PyrdxlP-dep_Trfase_small"/>
</dbReference>
<dbReference type="InterPro" id="IPR005860">
    <property type="entry name" value="CobD"/>
</dbReference>
<dbReference type="SUPFAM" id="SSF53383">
    <property type="entry name" value="PLP-dependent transferases"/>
    <property type="match status" value="1"/>
</dbReference>
<dbReference type="eggNOG" id="COG0079">
    <property type="taxonomic scope" value="Bacteria"/>
</dbReference>
<keyword evidence="6" id="KW-0663">Pyridoxal phosphate</keyword>
<keyword evidence="7" id="KW-0456">Lyase</keyword>
<protein>
    <recommendedName>
        <fullName evidence="4">threonine-phosphate decarboxylase</fullName>
        <ecNumber evidence="4">4.1.1.81</ecNumber>
    </recommendedName>
    <alternativeName>
        <fullName evidence="8">L-threonine-O-3-phosphate decarboxylase</fullName>
    </alternativeName>
</protein>
<evidence type="ECO:0000313" key="12">
    <source>
        <dbReference type="Proteomes" id="UP000008467"/>
    </source>
</evidence>
<comment type="function">
    <text evidence="2">Decarboxylates L-threonine-O-3-phosphate to yield (R)-1-amino-2-propanol O-2-phosphate, the precursor for the linkage between the nucleotide loop and the corrin ring in cobalamin.</text>
</comment>
<dbReference type="Gene3D" id="3.40.640.10">
    <property type="entry name" value="Type I PLP-dependent aspartate aminotransferase-like (Major domain)"/>
    <property type="match status" value="1"/>
</dbReference>
<dbReference type="InterPro" id="IPR015421">
    <property type="entry name" value="PyrdxlP-dep_Trfase_major"/>
</dbReference>
<dbReference type="Proteomes" id="UP000008467">
    <property type="component" value="Chromosome"/>
</dbReference>
<keyword evidence="12" id="KW-1185">Reference proteome</keyword>
<dbReference type="GO" id="GO:0009236">
    <property type="term" value="P:cobalamin biosynthetic process"/>
    <property type="evidence" value="ECO:0007669"/>
    <property type="project" value="UniProtKB-UniPathway"/>
</dbReference>
<evidence type="ECO:0000256" key="6">
    <source>
        <dbReference type="ARBA" id="ARBA00022898"/>
    </source>
</evidence>
<evidence type="ECO:0000256" key="9">
    <source>
        <dbReference type="ARBA" id="ARBA00048531"/>
    </source>
</evidence>
<dbReference type="EC" id="4.1.1.81" evidence="4"/>
<dbReference type="UniPathway" id="UPA00148"/>
<evidence type="ECO:0000313" key="11">
    <source>
        <dbReference type="EMBL" id="ADZ85109.1"/>
    </source>
</evidence>